<keyword evidence="8" id="KW-1185">Reference proteome</keyword>
<dbReference type="PANTHER" id="PTHR19367">
    <property type="entry name" value="T-CELL RECEPTOR ALPHA CHAIN V REGION"/>
    <property type="match status" value="1"/>
</dbReference>
<dbReference type="Proteomes" id="UP001591681">
    <property type="component" value="Unassembled WGS sequence"/>
</dbReference>
<evidence type="ECO:0000256" key="2">
    <source>
        <dbReference type="ARBA" id="ARBA00023130"/>
    </source>
</evidence>
<keyword evidence="5" id="KW-1279">T cell receptor</keyword>
<dbReference type="InterPro" id="IPR051287">
    <property type="entry name" value="TCR_variable_region"/>
</dbReference>
<evidence type="ECO:0000256" key="4">
    <source>
        <dbReference type="ARBA" id="ARBA00023319"/>
    </source>
</evidence>
<keyword evidence="4" id="KW-0393">Immunoglobulin domain</keyword>
<dbReference type="SUPFAM" id="SSF48726">
    <property type="entry name" value="Immunoglobulin"/>
    <property type="match status" value="3"/>
</dbReference>
<evidence type="ECO:0000256" key="5">
    <source>
        <dbReference type="ARBA" id="ARBA00043266"/>
    </source>
</evidence>
<dbReference type="SMART" id="SM00408">
    <property type="entry name" value="IGc2"/>
    <property type="match status" value="2"/>
</dbReference>
<dbReference type="EMBL" id="JBHFQA010000006">
    <property type="protein sequence ID" value="KAL2097868.1"/>
    <property type="molecule type" value="Genomic_DNA"/>
</dbReference>
<dbReference type="GO" id="GO:0042101">
    <property type="term" value="C:T cell receptor complex"/>
    <property type="evidence" value="ECO:0007669"/>
    <property type="project" value="UniProtKB-KW"/>
</dbReference>
<accession>A0ABD1KFK9</accession>
<feature type="domain" description="Ig-like" evidence="6">
    <location>
        <begin position="15"/>
        <end position="122"/>
    </location>
</feature>
<dbReference type="InterPro" id="IPR007110">
    <property type="entry name" value="Ig-like_dom"/>
</dbReference>
<evidence type="ECO:0000256" key="1">
    <source>
        <dbReference type="ARBA" id="ARBA00022729"/>
    </source>
</evidence>
<dbReference type="PANTHER" id="PTHR19367:SF18">
    <property type="entry name" value="T CELL RECEPTOR ALPHA VARIABLE 16"/>
    <property type="match status" value="1"/>
</dbReference>
<dbReference type="AlphaFoldDB" id="A0ABD1KFK9"/>
<reference evidence="7 8" key="1">
    <citation type="submission" date="2024-09" db="EMBL/GenBank/DDBJ databases">
        <title>A chromosome-level genome assembly of Gray's grenadier anchovy, Coilia grayii.</title>
        <authorList>
            <person name="Fu Z."/>
        </authorList>
    </citation>
    <scope>NUCLEOTIDE SEQUENCE [LARGE SCALE GENOMIC DNA]</scope>
    <source>
        <strain evidence="7">G4</strain>
        <tissue evidence="7">Muscle</tissue>
    </source>
</reference>
<organism evidence="7 8">
    <name type="scientific">Coilia grayii</name>
    <name type="common">Gray's grenadier anchovy</name>
    <dbReference type="NCBI Taxonomy" id="363190"/>
    <lineage>
        <taxon>Eukaryota</taxon>
        <taxon>Metazoa</taxon>
        <taxon>Chordata</taxon>
        <taxon>Craniata</taxon>
        <taxon>Vertebrata</taxon>
        <taxon>Euteleostomi</taxon>
        <taxon>Actinopterygii</taxon>
        <taxon>Neopterygii</taxon>
        <taxon>Teleostei</taxon>
        <taxon>Clupei</taxon>
        <taxon>Clupeiformes</taxon>
        <taxon>Clupeoidei</taxon>
        <taxon>Engraulidae</taxon>
        <taxon>Coilinae</taxon>
        <taxon>Coilia</taxon>
    </lineage>
</organism>
<dbReference type="InterPro" id="IPR003599">
    <property type="entry name" value="Ig_sub"/>
</dbReference>
<protein>
    <recommendedName>
        <fullName evidence="6">Ig-like domain-containing protein</fullName>
    </recommendedName>
</protein>
<evidence type="ECO:0000313" key="7">
    <source>
        <dbReference type="EMBL" id="KAL2097868.1"/>
    </source>
</evidence>
<dbReference type="Gene3D" id="2.60.40.10">
    <property type="entry name" value="Immunoglobulins"/>
    <property type="match status" value="3"/>
</dbReference>
<keyword evidence="3" id="KW-0675">Receptor</keyword>
<keyword evidence="5" id="KW-0391">Immunity</keyword>
<dbReference type="Pfam" id="PF07686">
    <property type="entry name" value="V-set"/>
    <property type="match status" value="2"/>
</dbReference>
<proteinExistence type="predicted"/>
<feature type="domain" description="Ig-like" evidence="6">
    <location>
        <begin position="136"/>
        <end position="225"/>
    </location>
</feature>
<gene>
    <name evidence="7" type="ORF">ACEWY4_007075</name>
</gene>
<dbReference type="InterPro" id="IPR013783">
    <property type="entry name" value="Ig-like_fold"/>
</dbReference>
<evidence type="ECO:0000259" key="6">
    <source>
        <dbReference type="PROSITE" id="PS50835"/>
    </source>
</evidence>
<dbReference type="InterPro" id="IPR036179">
    <property type="entry name" value="Ig-like_dom_sf"/>
</dbReference>
<name>A0ABD1KFK9_9TELE</name>
<dbReference type="PROSITE" id="PS50835">
    <property type="entry name" value="IG_LIKE"/>
    <property type="match status" value="2"/>
</dbReference>
<dbReference type="SMART" id="SM00409">
    <property type="entry name" value="IG"/>
    <property type="match status" value="2"/>
</dbReference>
<dbReference type="InterPro" id="IPR003598">
    <property type="entry name" value="Ig_sub2"/>
</dbReference>
<evidence type="ECO:0000313" key="8">
    <source>
        <dbReference type="Proteomes" id="UP001591681"/>
    </source>
</evidence>
<dbReference type="InterPro" id="IPR013106">
    <property type="entry name" value="Ig_V-set"/>
</dbReference>
<keyword evidence="1" id="KW-0732">Signal</keyword>
<evidence type="ECO:0000256" key="3">
    <source>
        <dbReference type="ARBA" id="ARBA00023170"/>
    </source>
</evidence>
<dbReference type="SMART" id="SM00406">
    <property type="entry name" value="IGv"/>
    <property type="match status" value="2"/>
</dbReference>
<comment type="caution">
    <text evidence="7">The sequence shown here is derived from an EMBL/GenBank/DDBJ whole genome shotgun (WGS) entry which is preliminary data.</text>
</comment>
<dbReference type="GO" id="GO:0002250">
    <property type="term" value="P:adaptive immune response"/>
    <property type="evidence" value="ECO:0007669"/>
    <property type="project" value="UniProtKB-KW"/>
</dbReference>
<sequence length="319" mass="35693">MNYIFFSSTGLINGNEISSDRTEVSTLKGSDLTLSCSYSSSGSPTLQWYRQNPNLAPQHLFSIYIVEKNETSDIDSRLSGRMTKDKVFLEISSAEVSDSALYYCALRPTVNHKHTSSYKNLRGVCFFCLTGLIDGNDVTSDRTEVSAVEGSDLTLSCSYSYLGLATLFWYQQFPKSTPEHLLTIVTAGKNETSGIYPRLSGKKTADKVFLKISSAKVSDSALYYCALRPTYPNKEPQYLLRKGARSESSEHTSAKRFKSSTSQSSTELVIEELTLADTALYYCALRVLTQCYKVSKKFNKNSWGCNVFHASRDQNHFLF</sequence>
<keyword evidence="2" id="KW-1064">Adaptive immunity</keyword>